<dbReference type="Proteomes" id="UP000254889">
    <property type="component" value="Chromosome"/>
</dbReference>
<dbReference type="RefSeq" id="WP_115689354.1">
    <property type="nucleotide sequence ID" value="NZ_CP031417.1"/>
</dbReference>
<dbReference type="KEGG" id="ptaw:DW352_05765"/>
<organism evidence="1 2">
    <name type="scientific">Pseudolabrys taiwanensis</name>
    <dbReference type="NCBI Taxonomy" id="331696"/>
    <lineage>
        <taxon>Bacteria</taxon>
        <taxon>Pseudomonadati</taxon>
        <taxon>Pseudomonadota</taxon>
        <taxon>Alphaproteobacteria</taxon>
        <taxon>Hyphomicrobiales</taxon>
        <taxon>Xanthobacteraceae</taxon>
        <taxon>Pseudolabrys</taxon>
    </lineage>
</organism>
<reference evidence="1 2" key="1">
    <citation type="submission" date="2018-07" db="EMBL/GenBank/DDBJ databases">
        <authorList>
            <person name="Quirk P.G."/>
            <person name="Krulwich T.A."/>
        </authorList>
    </citation>
    <scope>NUCLEOTIDE SEQUENCE [LARGE SCALE GENOMIC DNA]</scope>
    <source>
        <strain evidence="1 2">CC-BB4</strain>
    </source>
</reference>
<dbReference type="OrthoDB" id="8243283at2"/>
<evidence type="ECO:0000313" key="2">
    <source>
        <dbReference type="Proteomes" id="UP000254889"/>
    </source>
</evidence>
<sequence length="79" mass="9102">MEEMPKKSRAFIEGECLKKIAKAWPSNDVQRVEIERLYPEGTGPNWRIRAMHPSLPPMAESEILSQVAHLNQSWALEDE</sequence>
<name>A0A345ZT16_9HYPH</name>
<proteinExistence type="predicted"/>
<dbReference type="EMBL" id="CP031417">
    <property type="protein sequence ID" value="AXK80063.1"/>
    <property type="molecule type" value="Genomic_DNA"/>
</dbReference>
<gene>
    <name evidence="1" type="ORF">DW352_05765</name>
</gene>
<keyword evidence="2" id="KW-1185">Reference proteome</keyword>
<protein>
    <submittedName>
        <fullName evidence="1">Uncharacterized protein</fullName>
    </submittedName>
</protein>
<accession>A0A345ZT16</accession>
<evidence type="ECO:0000313" key="1">
    <source>
        <dbReference type="EMBL" id="AXK80063.1"/>
    </source>
</evidence>
<dbReference type="AlphaFoldDB" id="A0A345ZT16"/>